<comment type="similarity">
    <text evidence="1">Belongs to the peptidase U62 family.</text>
</comment>
<dbReference type="InterPro" id="IPR036059">
    <property type="entry name" value="TldD/PmbA_sf"/>
</dbReference>
<keyword evidence="2" id="KW-0645">Protease</keyword>
<dbReference type="Pfam" id="PF01523">
    <property type="entry name" value="PmbA_TldD_1st"/>
    <property type="match status" value="1"/>
</dbReference>
<evidence type="ECO:0000256" key="3">
    <source>
        <dbReference type="ARBA" id="ARBA00022801"/>
    </source>
</evidence>
<dbReference type="EMBL" id="RCCJ01000001">
    <property type="protein sequence ID" value="RLJ69946.1"/>
    <property type="molecule type" value="Genomic_DNA"/>
</dbReference>
<accession>A0A497XM29</accession>
<dbReference type="GO" id="GO:0006508">
    <property type="term" value="P:proteolysis"/>
    <property type="evidence" value="ECO:0007669"/>
    <property type="project" value="UniProtKB-KW"/>
</dbReference>
<dbReference type="FunFam" id="3.30.2290.10:FF:000003">
    <property type="entry name" value="Zinc-dependent protease, TldD/PmbA family"/>
    <property type="match status" value="1"/>
</dbReference>
<evidence type="ECO:0000256" key="1">
    <source>
        <dbReference type="ARBA" id="ARBA00005836"/>
    </source>
</evidence>
<dbReference type="InterPro" id="IPR035068">
    <property type="entry name" value="TldD/PmbA_N"/>
</dbReference>
<dbReference type="Gene3D" id="3.30.2290.10">
    <property type="entry name" value="PmbA/TldD superfamily"/>
    <property type="match status" value="1"/>
</dbReference>
<dbReference type="InterPro" id="IPR002510">
    <property type="entry name" value="Metalloprtase-TldD/E_N"/>
</dbReference>
<dbReference type="InterPro" id="IPR051463">
    <property type="entry name" value="Peptidase_U62_metallo"/>
</dbReference>
<dbReference type="AlphaFoldDB" id="A0A497XM29"/>
<comment type="caution">
    <text evidence="8">The sequence shown here is derived from an EMBL/GenBank/DDBJ whole genome shotgun (WGS) entry which is preliminary data.</text>
</comment>
<evidence type="ECO:0000259" key="6">
    <source>
        <dbReference type="Pfam" id="PF19289"/>
    </source>
</evidence>
<dbReference type="Proteomes" id="UP000267841">
    <property type="component" value="Unassembled WGS sequence"/>
</dbReference>
<evidence type="ECO:0000259" key="7">
    <source>
        <dbReference type="Pfam" id="PF19290"/>
    </source>
</evidence>
<evidence type="ECO:0000256" key="2">
    <source>
        <dbReference type="ARBA" id="ARBA00022670"/>
    </source>
</evidence>
<dbReference type="InterPro" id="IPR045570">
    <property type="entry name" value="Metalloprtase-TldD/E_cen_dom"/>
</dbReference>
<dbReference type="PANTHER" id="PTHR30624:SF4">
    <property type="entry name" value="METALLOPROTEASE TLDD"/>
    <property type="match status" value="1"/>
</dbReference>
<feature type="domain" description="Metalloprotease TldD/E central" evidence="7">
    <location>
        <begin position="115"/>
        <end position="223"/>
    </location>
</feature>
<sequence>MVKMEEVKELIKDKAGFILSNLLSQGGEYGEIFYEKSRTTRLELEDRKLGRVSHGYDEGVGIRLIKNGRTFYGYTTEPTYENLLELAKTLARGEGYGPVAVGLRYLEGWTPVIIDPDSEDINFRADILRRAEEKARSYGDRIKQVLSVLMDKTREVLIVNSLGETTEDVQKRVVFFVEVVASDGEVLQRGYESLGGRKGFEIFEETPPEAVASRAAERALLMLTAKPAPAGQFTVVLSSQAGGTMIHEAVGHGLEADLVQKGLSVYAGKLGEKVASELVTVIDDATLPNHNGSFTVDDEGVPAQRKVLIKEGYLVGYMYDRLRAMKEGRESTGNGRRQSYAHIPIVRMTNTYIDKGKDDPEDIVRDTKKGVYVVKMGGGEVNTVTGDFVFEVMEGYMIENGEITYPIRGATLIGNGPKALQDIDAVGRDLGWAIGTCGKDGQGVPVTDAQPTVRIRKLTLGGCQVCE</sequence>
<feature type="domain" description="Metalloprotease TldD/E N-terminal" evidence="5">
    <location>
        <begin position="31"/>
        <end position="90"/>
    </location>
</feature>
<protein>
    <submittedName>
        <fullName evidence="8">TldD protein</fullName>
    </submittedName>
</protein>
<evidence type="ECO:0000313" key="9">
    <source>
        <dbReference type="Proteomes" id="UP000267841"/>
    </source>
</evidence>
<dbReference type="PANTHER" id="PTHR30624">
    <property type="entry name" value="UNCHARACTERIZED PROTEIN TLDD AND PMBA"/>
    <property type="match status" value="1"/>
</dbReference>
<dbReference type="SUPFAM" id="SSF111283">
    <property type="entry name" value="Putative modulator of DNA gyrase, PmbA/TldD"/>
    <property type="match status" value="1"/>
</dbReference>
<dbReference type="PIRSF" id="PIRSF004919">
    <property type="entry name" value="TldD"/>
    <property type="match status" value="1"/>
</dbReference>
<reference evidence="8 9" key="1">
    <citation type="submission" date="2018-10" db="EMBL/GenBank/DDBJ databases">
        <title>Genomic Encyclopedia of Archaeal and Bacterial Type Strains, Phase II (KMG-II): from individual species to whole genera.</title>
        <authorList>
            <person name="Goeker M."/>
        </authorList>
    </citation>
    <scope>NUCLEOTIDE SEQUENCE [LARGE SCALE GENOMIC DNA]</scope>
    <source>
        <strain evidence="8 9">DSM 16510</strain>
    </source>
</reference>
<keyword evidence="9" id="KW-1185">Reference proteome</keyword>
<keyword evidence="4" id="KW-0482">Metalloprotease</keyword>
<organism evidence="8 9">
    <name type="scientific">Hydrogenivirga caldilitoris</name>
    <dbReference type="NCBI Taxonomy" id="246264"/>
    <lineage>
        <taxon>Bacteria</taxon>
        <taxon>Pseudomonadati</taxon>
        <taxon>Aquificota</taxon>
        <taxon>Aquificia</taxon>
        <taxon>Aquificales</taxon>
        <taxon>Aquificaceae</taxon>
        <taxon>Hydrogenivirga</taxon>
    </lineage>
</organism>
<gene>
    <name evidence="8" type="ORF">BCF55_0205</name>
</gene>
<dbReference type="InterPro" id="IPR025502">
    <property type="entry name" value="TldD"/>
</dbReference>
<name>A0A497XM29_9AQUI</name>
<evidence type="ECO:0000313" key="8">
    <source>
        <dbReference type="EMBL" id="RLJ69946.1"/>
    </source>
</evidence>
<dbReference type="Pfam" id="PF19290">
    <property type="entry name" value="PmbA_TldD_2nd"/>
    <property type="match status" value="1"/>
</dbReference>
<dbReference type="InterPro" id="IPR045569">
    <property type="entry name" value="Metalloprtase-TldD/E_C"/>
</dbReference>
<dbReference type="GO" id="GO:0005829">
    <property type="term" value="C:cytosol"/>
    <property type="evidence" value="ECO:0007669"/>
    <property type="project" value="TreeGrafter"/>
</dbReference>
<proteinExistence type="inferred from homology"/>
<keyword evidence="3" id="KW-0378">Hydrolase</keyword>
<feature type="domain" description="Metalloprotease TldD/E C-terminal" evidence="6">
    <location>
        <begin position="231"/>
        <end position="462"/>
    </location>
</feature>
<dbReference type="GO" id="GO:0008237">
    <property type="term" value="F:metallopeptidase activity"/>
    <property type="evidence" value="ECO:0007669"/>
    <property type="project" value="UniProtKB-KW"/>
</dbReference>
<dbReference type="Pfam" id="PF19289">
    <property type="entry name" value="PmbA_TldD_3rd"/>
    <property type="match status" value="1"/>
</dbReference>
<evidence type="ECO:0000259" key="5">
    <source>
        <dbReference type="Pfam" id="PF01523"/>
    </source>
</evidence>
<evidence type="ECO:0000256" key="4">
    <source>
        <dbReference type="ARBA" id="ARBA00023049"/>
    </source>
</evidence>